<dbReference type="GO" id="GO:0003677">
    <property type="term" value="F:DNA binding"/>
    <property type="evidence" value="ECO:0007669"/>
    <property type="project" value="UniProtKB-KW"/>
</dbReference>
<dbReference type="HOGENOM" id="CLU_072786_2_0_5"/>
<accession>J0QYB4</accession>
<dbReference type="Pfam" id="PF00196">
    <property type="entry name" value="GerE"/>
    <property type="match status" value="1"/>
</dbReference>
<dbReference type="OrthoDB" id="3170288at2"/>
<dbReference type="Gene3D" id="3.30.450.80">
    <property type="entry name" value="Transcription factor LuxR-like, autoinducer-binding domain"/>
    <property type="match status" value="1"/>
</dbReference>
<dbReference type="AlphaFoldDB" id="J0QYB4"/>
<dbReference type="SUPFAM" id="SSF75516">
    <property type="entry name" value="Pheromone-binding domain of LuxR-like quorum-sensing transcription factors"/>
    <property type="match status" value="1"/>
</dbReference>
<evidence type="ECO:0000256" key="1">
    <source>
        <dbReference type="ARBA" id="ARBA00023015"/>
    </source>
</evidence>
<dbReference type="CDD" id="cd06170">
    <property type="entry name" value="LuxR_C_like"/>
    <property type="match status" value="1"/>
</dbReference>
<dbReference type="Gene3D" id="1.10.10.10">
    <property type="entry name" value="Winged helix-like DNA-binding domain superfamily/Winged helix DNA-binding domain"/>
    <property type="match status" value="1"/>
</dbReference>
<dbReference type="InterPro" id="IPR000792">
    <property type="entry name" value="Tscrpt_reg_LuxR_C"/>
</dbReference>
<dbReference type="PATRIC" id="fig|1094558.3.peg.476"/>
<feature type="domain" description="HTH luxR-type" evidence="4">
    <location>
        <begin position="183"/>
        <end position="248"/>
    </location>
</feature>
<dbReference type="PROSITE" id="PS50043">
    <property type="entry name" value="HTH_LUXR_2"/>
    <property type="match status" value="1"/>
</dbReference>
<evidence type="ECO:0000313" key="5">
    <source>
        <dbReference type="EMBL" id="EJF91096.1"/>
    </source>
</evidence>
<dbReference type="SMART" id="SM00421">
    <property type="entry name" value="HTH_LUXR"/>
    <property type="match status" value="1"/>
</dbReference>
<keyword evidence="6" id="KW-1185">Reference proteome</keyword>
<dbReference type="Pfam" id="PF03472">
    <property type="entry name" value="Autoind_bind"/>
    <property type="match status" value="1"/>
</dbReference>
<comment type="caution">
    <text evidence="5">The sequence shown here is derived from an EMBL/GenBank/DDBJ whole genome shotgun (WGS) entry which is preliminary data.</text>
</comment>
<dbReference type="GO" id="GO:0006355">
    <property type="term" value="P:regulation of DNA-templated transcription"/>
    <property type="evidence" value="ECO:0007669"/>
    <property type="project" value="InterPro"/>
</dbReference>
<dbReference type="EMBL" id="AIMB01000003">
    <property type="protein sequence ID" value="EJF91096.1"/>
    <property type="molecule type" value="Genomic_DNA"/>
</dbReference>
<reference evidence="5 6" key="1">
    <citation type="submission" date="2012-03" db="EMBL/GenBank/DDBJ databases">
        <title>The Genome Sequence of Bartonella tamiae Th239.</title>
        <authorList>
            <consortium name="The Broad Institute Genome Sequencing Platform"/>
            <consortium name="The Broad Institute Genome Sequencing Center for Infectious Disease"/>
            <person name="Feldgarden M."/>
            <person name="Kirby J."/>
            <person name="Kosoy M."/>
            <person name="Birtles R."/>
            <person name="Probert W.S."/>
            <person name="Chiaraviglio L."/>
            <person name="Young S.K."/>
            <person name="Zeng Q."/>
            <person name="Gargeya S."/>
            <person name="Fitzgerald M."/>
            <person name="Haas B."/>
            <person name="Abouelleil A."/>
            <person name="Alvarado L."/>
            <person name="Arachchi H.M."/>
            <person name="Berlin A."/>
            <person name="Chapman S.B."/>
            <person name="Gearin G."/>
            <person name="Goldberg J."/>
            <person name="Griggs A."/>
            <person name="Gujja S."/>
            <person name="Hansen M."/>
            <person name="Heiman D."/>
            <person name="Howarth C."/>
            <person name="Larimer J."/>
            <person name="Lui A."/>
            <person name="MacDonald P.J.P."/>
            <person name="McCowen C."/>
            <person name="Montmayeur A."/>
            <person name="Murphy C."/>
            <person name="Neiman D."/>
            <person name="Pearson M."/>
            <person name="Priest M."/>
            <person name="Roberts A."/>
            <person name="Saif S."/>
            <person name="Shea T."/>
            <person name="Sisk P."/>
            <person name="Stolte C."/>
            <person name="Sykes S."/>
            <person name="Wortman J."/>
            <person name="Nusbaum C."/>
            <person name="Birren B."/>
        </authorList>
    </citation>
    <scope>NUCLEOTIDE SEQUENCE [LARGE SCALE GENOMIC DNA]</scope>
    <source>
        <strain evidence="5 6">Th239</strain>
    </source>
</reference>
<name>J0QYB4_9HYPH</name>
<keyword evidence="1" id="KW-0805">Transcription regulation</keyword>
<dbReference type="STRING" id="1094558.ME5_00428"/>
<evidence type="ECO:0000256" key="2">
    <source>
        <dbReference type="ARBA" id="ARBA00023125"/>
    </source>
</evidence>
<evidence type="ECO:0000259" key="4">
    <source>
        <dbReference type="PROSITE" id="PS50043"/>
    </source>
</evidence>
<dbReference type="RefSeq" id="WP_008038006.1">
    <property type="nucleotide sequence ID" value="NZ_JH725147.1"/>
</dbReference>
<organism evidence="5 6">
    <name type="scientific">Bartonella tamiae Th239</name>
    <dbReference type="NCBI Taxonomy" id="1094558"/>
    <lineage>
        <taxon>Bacteria</taxon>
        <taxon>Pseudomonadati</taxon>
        <taxon>Pseudomonadota</taxon>
        <taxon>Alphaproteobacteria</taxon>
        <taxon>Hyphomicrobiales</taxon>
        <taxon>Bartonellaceae</taxon>
        <taxon>Bartonella</taxon>
    </lineage>
</organism>
<dbReference type="eggNOG" id="COG2771">
    <property type="taxonomic scope" value="Bacteria"/>
</dbReference>
<dbReference type="Proteomes" id="UP000008952">
    <property type="component" value="Unassembled WGS sequence"/>
</dbReference>
<gene>
    <name evidence="5" type="ORF">ME5_00428</name>
</gene>
<protein>
    <recommendedName>
        <fullName evidence="4">HTH luxR-type domain-containing protein</fullName>
    </recommendedName>
</protein>
<keyword evidence="2" id="KW-0238">DNA-binding</keyword>
<evidence type="ECO:0000256" key="3">
    <source>
        <dbReference type="ARBA" id="ARBA00023163"/>
    </source>
</evidence>
<proteinExistence type="predicted"/>
<dbReference type="InterPro" id="IPR005143">
    <property type="entry name" value="TF_LuxR_autoind-bd_dom"/>
</dbReference>
<keyword evidence="3" id="KW-0804">Transcription</keyword>
<dbReference type="SUPFAM" id="SSF46894">
    <property type="entry name" value="C-terminal effector domain of the bipartite response regulators"/>
    <property type="match status" value="1"/>
</dbReference>
<sequence>MNYIYKFMNKSTNRNIELDILKIISFESLKNELYKIVDFYDLKHVSYFSVNDTKSKFKEPIFLTTYTEHWQCYYRDNNLYLHDPVLYQTFNNVLPTDWRHFNIIKSKTKSLISIAHDFGVGDFGISIPVRGPSVERAVISFTYDGSKSEWNSFTSDNLKDLIVVAQLIHAAALRTANDKEAKTFKQEFKLTLRERHCLYWASQGKTAYETAVIMGLSTNTVRAYIESARHSLSCVSITQAVSKAIQFNLMPIYFNNK</sequence>
<dbReference type="InterPro" id="IPR036693">
    <property type="entry name" value="TF_LuxR_autoind-bd_dom_sf"/>
</dbReference>
<dbReference type="InterPro" id="IPR016032">
    <property type="entry name" value="Sig_transdc_resp-reg_C-effctor"/>
</dbReference>
<dbReference type="InterPro" id="IPR036388">
    <property type="entry name" value="WH-like_DNA-bd_sf"/>
</dbReference>
<evidence type="ECO:0000313" key="6">
    <source>
        <dbReference type="Proteomes" id="UP000008952"/>
    </source>
</evidence>